<keyword evidence="4 5" id="KW-0720">Serine protease</keyword>
<feature type="active site" description="Charge relay system" evidence="5">
    <location>
        <position position="148"/>
    </location>
</feature>
<dbReference type="RefSeq" id="XP_002949541.1">
    <property type="nucleotide sequence ID" value="XM_002949495.1"/>
</dbReference>
<dbReference type="PROSITE" id="PS51892">
    <property type="entry name" value="SUBTILASE"/>
    <property type="match status" value="1"/>
</dbReference>
<dbReference type="GO" id="GO:0004252">
    <property type="term" value="F:serine-type endopeptidase activity"/>
    <property type="evidence" value="ECO:0007669"/>
    <property type="project" value="UniProtKB-UniRule"/>
</dbReference>
<evidence type="ECO:0000259" key="7">
    <source>
        <dbReference type="Pfam" id="PF00082"/>
    </source>
</evidence>
<feature type="active site" description="Charge relay system" evidence="5">
    <location>
        <position position="216"/>
    </location>
</feature>
<keyword evidence="9" id="KW-1185">Reference proteome</keyword>
<dbReference type="PRINTS" id="PR00723">
    <property type="entry name" value="SUBTILISIN"/>
</dbReference>
<dbReference type="InterPro" id="IPR000209">
    <property type="entry name" value="Peptidase_S8/S53_dom"/>
</dbReference>
<dbReference type="InterPro" id="IPR015500">
    <property type="entry name" value="Peptidase_S8_subtilisin-rel"/>
</dbReference>
<dbReference type="InParanoid" id="D8TSY6"/>
<protein>
    <recommendedName>
        <fullName evidence="7">Peptidase S8/S53 domain-containing protein</fullName>
    </recommendedName>
</protein>
<feature type="active site" description="Charge relay system" evidence="5">
    <location>
        <position position="406"/>
    </location>
</feature>
<dbReference type="PANTHER" id="PTHR43399:SF4">
    <property type="entry name" value="CELL WALL-ASSOCIATED PROTEASE"/>
    <property type="match status" value="1"/>
</dbReference>
<organism evidence="9">
    <name type="scientific">Volvox carteri f. nagariensis</name>
    <dbReference type="NCBI Taxonomy" id="3068"/>
    <lineage>
        <taxon>Eukaryota</taxon>
        <taxon>Viridiplantae</taxon>
        <taxon>Chlorophyta</taxon>
        <taxon>core chlorophytes</taxon>
        <taxon>Chlorophyceae</taxon>
        <taxon>CS clade</taxon>
        <taxon>Chlamydomonadales</taxon>
        <taxon>Volvocaceae</taxon>
        <taxon>Volvox</taxon>
    </lineage>
</organism>
<dbReference type="InterPro" id="IPR022398">
    <property type="entry name" value="Peptidase_S8_His-AS"/>
</dbReference>
<evidence type="ECO:0000313" key="8">
    <source>
        <dbReference type="EMBL" id="EFJ49560.1"/>
    </source>
</evidence>
<gene>
    <name evidence="8" type="ORF">VOLCADRAFT_117260</name>
</gene>
<dbReference type="InterPro" id="IPR023828">
    <property type="entry name" value="Peptidase_S8_Ser-AS"/>
</dbReference>
<dbReference type="OrthoDB" id="543720at2759"/>
<dbReference type="KEGG" id="vcn:VOLCADRAFT_117260"/>
<dbReference type="Proteomes" id="UP000001058">
    <property type="component" value="Unassembled WGS sequence"/>
</dbReference>
<reference evidence="8 9" key="1">
    <citation type="journal article" date="2010" name="Science">
        <title>Genomic analysis of organismal complexity in the multicellular green alga Volvox carteri.</title>
        <authorList>
            <person name="Prochnik S.E."/>
            <person name="Umen J."/>
            <person name="Nedelcu A.M."/>
            <person name="Hallmann A."/>
            <person name="Miller S.M."/>
            <person name="Nishii I."/>
            <person name="Ferris P."/>
            <person name="Kuo A."/>
            <person name="Mitros T."/>
            <person name="Fritz-Laylin L.K."/>
            <person name="Hellsten U."/>
            <person name="Chapman J."/>
            <person name="Simakov O."/>
            <person name="Rensing S.A."/>
            <person name="Terry A."/>
            <person name="Pangilinan J."/>
            <person name="Kapitonov V."/>
            <person name="Jurka J."/>
            <person name="Salamov A."/>
            <person name="Shapiro H."/>
            <person name="Schmutz J."/>
            <person name="Grimwood J."/>
            <person name="Lindquist E."/>
            <person name="Lucas S."/>
            <person name="Grigoriev I.V."/>
            <person name="Schmitt R."/>
            <person name="Kirk D."/>
            <person name="Rokhsar D.S."/>
        </authorList>
    </citation>
    <scope>NUCLEOTIDE SEQUENCE [LARGE SCALE GENOMIC DNA]</scope>
    <source>
        <strain evidence="9">f. Nagariensis / Eve</strain>
    </source>
</reference>
<keyword evidence="3 5" id="KW-0378">Hydrolase</keyword>
<dbReference type="CDD" id="cd07473">
    <property type="entry name" value="Peptidases_S8_Subtilisin_like"/>
    <property type="match status" value="1"/>
</dbReference>
<dbReference type="EMBL" id="GL378335">
    <property type="protein sequence ID" value="EFJ49560.1"/>
    <property type="molecule type" value="Genomic_DNA"/>
</dbReference>
<evidence type="ECO:0000256" key="5">
    <source>
        <dbReference type="PROSITE-ProRule" id="PRU01240"/>
    </source>
</evidence>
<proteinExistence type="inferred from homology"/>
<dbReference type="InterPro" id="IPR036852">
    <property type="entry name" value="Peptidase_S8/S53_dom_sf"/>
</dbReference>
<evidence type="ECO:0000256" key="2">
    <source>
        <dbReference type="ARBA" id="ARBA00022670"/>
    </source>
</evidence>
<dbReference type="SUPFAM" id="SSF52743">
    <property type="entry name" value="Subtilisin-like"/>
    <property type="match status" value="1"/>
</dbReference>
<keyword evidence="2 5" id="KW-0645">Protease</keyword>
<dbReference type="InterPro" id="IPR034204">
    <property type="entry name" value="PfSUB1-like_cat_dom"/>
</dbReference>
<dbReference type="PANTHER" id="PTHR43399">
    <property type="entry name" value="SUBTILISIN-RELATED"/>
    <property type="match status" value="1"/>
</dbReference>
<dbReference type="Pfam" id="PF00082">
    <property type="entry name" value="Peptidase_S8"/>
    <property type="match status" value="1"/>
</dbReference>
<dbReference type="InterPro" id="IPR023827">
    <property type="entry name" value="Peptidase_S8_Asp-AS"/>
</dbReference>
<dbReference type="PROSITE" id="PS00136">
    <property type="entry name" value="SUBTILASE_ASP"/>
    <property type="match status" value="1"/>
</dbReference>
<evidence type="ECO:0000313" key="9">
    <source>
        <dbReference type="Proteomes" id="UP000001058"/>
    </source>
</evidence>
<dbReference type="PROSITE" id="PS00138">
    <property type="entry name" value="SUBTILASE_SER"/>
    <property type="match status" value="1"/>
</dbReference>
<evidence type="ECO:0000256" key="1">
    <source>
        <dbReference type="ARBA" id="ARBA00011073"/>
    </source>
</evidence>
<evidence type="ECO:0000256" key="6">
    <source>
        <dbReference type="RuleBase" id="RU003355"/>
    </source>
</evidence>
<dbReference type="PROSITE" id="PS00137">
    <property type="entry name" value="SUBTILASE_HIS"/>
    <property type="match status" value="1"/>
</dbReference>
<dbReference type="InterPro" id="IPR051048">
    <property type="entry name" value="Peptidase_S8/S53_subtilisin"/>
</dbReference>
<name>D8TSY6_VOLCA</name>
<dbReference type="GeneID" id="9618613"/>
<sequence>MQEVIEDLPLNRLLVHFDELGKTVKSRVSPLLYDYFEEIILSFGVNIVTFKTAKVLYQVLRILESQPDVLILLRDRPQYKVPDVDPYLGVGLRSEIGNVTLRRRSAQALQGGLNKKYDEYEQWALTKVGAEAAWNVTHGEQVVVAVIDTGCDLTHPDLKDNIWTNPKETFNDTTDNDKNGFIDDINGFDFAGDCENYNSTEANCGKRPSPMDSVGHGTHCSGIIAAVQNRVGIIGVAPNVKIMCLKVTPNTGQFYTSYNLEAIDYAIKNGAHIISCSFGPKKPIPKPDDLKLQELVNETGLYNLSMNAIVNKSMLLVAAAGNEATDLDKIGFYNPCTLARTYPNNVLCVMATDDADKRVEGELPSSGSNYGSKTVSIAAPGLQILSTIPSIFKYNYNRYTNMSGTSMATPMVAGVAALITSILGKRDNNMYKNWCACAPFVCGGLNVIGERVPGARPAVRLRAGSCKYAIAENRRSSSTDHGGTVTNTILAKAENSVKEPARPGALLIRCHSREGPQARQILVGSSDRIDLQNDQTADSYRRINADAAVQSAMRRLDGIIWMKKAVFSLPDQVAMMEGFLMIYYNSTNNTPEIVAEATQASDVAQFSNYITNLGTLKISAYMYLSKTGLYRLSVNTSASPSDLAVFVGDQQLSDCSQTYLLYSTGDWYNLNITYINPKEPINIYMSEPDSSDLPVKNLGGTFFIATSTPPRDFYYAPNISLSSAWQVLARDPGVPLALSSILSSKLQLDQPYSFSAVLPDLTNFNSASSTTANVNQLQAALGLSAGSGRLVGIAHTRLRAPELGTSGVCNQSIPCTMRFQVSCELCGLYVNGLQVVSGYDSRNLLQPVTRVSRCVALGRGQSNQTVLHDLVLRFAIGNTSAGTTLSVGWLPCNQNEPAPRSLKPYIMNNLFWQPSSGVAGYVSGMQCDVWRDSNGGGSKPWLPLIKFRLPTALAHLNQGDDNQLTNPSSEEPVYSAFKNSGCSANESMSKSTCAASAGFQLHTILNKGEVLNGKYVDASATLRCWTFVNAGFRNGLVQSLKSMGVRIYLGAQKVLERGGNPTPPMAPTTTTLGDYYQLLAIEFPSILYGAVWAVVNGTGKDDLVRIDMSRTLLPIPLLGGSAAAISNAASSGRHLLHHRRGLLVTPLLDSAAINLAHQQHDPAYEADDNTINEVDGHHQLNHNPSITRRALQQQLNSNQGLYAPTYLGASSYSNNWSLPNTSGLCGITFSPDGAFNDATYYLSTTFYNVSVKPGELTAPRCDNQSAGLSDPVCPRVNPQARVAWFSGFMKVPITAATSCNSSMSGVVMCKWFLRVVDDVNMTSAINIGDVTIRNGVEYTPSVTSSETVIWLPYNNTSGAVQADLYLPAVVTARSKGVGGFYLAFNVSLVTPGFRVFRVNSSFWFCNKDGWPVLR</sequence>
<evidence type="ECO:0000256" key="3">
    <source>
        <dbReference type="ARBA" id="ARBA00022801"/>
    </source>
</evidence>
<feature type="domain" description="Peptidase S8/S53" evidence="7">
    <location>
        <begin position="139"/>
        <end position="424"/>
    </location>
</feature>
<dbReference type="Gene3D" id="3.40.50.200">
    <property type="entry name" value="Peptidase S8/S53 domain"/>
    <property type="match status" value="1"/>
</dbReference>
<dbReference type="GO" id="GO:0006508">
    <property type="term" value="P:proteolysis"/>
    <property type="evidence" value="ECO:0007669"/>
    <property type="project" value="UniProtKB-KW"/>
</dbReference>
<evidence type="ECO:0000256" key="4">
    <source>
        <dbReference type="ARBA" id="ARBA00022825"/>
    </source>
</evidence>
<accession>D8TSY6</accession>
<comment type="similarity">
    <text evidence="1 5 6">Belongs to the peptidase S8 family.</text>
</comment>
<dbReference type="eggNOG" id="KOG1153">
    <property type="taxonomic scope" value="Eukaryota"/>
</dbReference>